<feature type="domain" description="Pyridine nucleotide-disulphide oxidoreductase dimerisation" evidence="10">
    <location>
        <begin position="361"/>
        <end position="456"/>
    </location>
</feature>
<evidence type="ECO:0000256" key="5">
    <source>
        <dbReference type="ARBA" id="ARBA00022857"/>
    </source>
</evidence>
<dbReference type="RefSeq" id="WP_089383851.1">
    <property type="nucleotide sequence ID" value="NZ_FZNQ01000003.1"/>
</dbReference>
<dbReference type="Proteomes" id="UP000198397">
    <property type="component" value="Unassembled WGS sequence"/>
</dbReference>
<keyword evidence="3 9" id="KW-0285">Flavoprotein</keyword>
<reference evidence="12 13" key="1">
    <citation type="submission" date="2017-06" db="EMBL/GenBank/DDBJ databases">
        <authorList>
            <person name="Kim H.J."/>
            <person name="Triplett B.A."/>
        </authorList>
    </citation>
    <scope>NUCLEOTIDE SEQUENCE [LARGE SCALE GENOMIC DNA]</scope>
    <source>
        <strain evidence="12 13">DSM 8800</strain>
    </source>
</reference>
<dbReference type="InterPro" id="IPR036188">
    <property type="entry name" value="FAD/NAD-bd_sf"/>
</dbReference>
<evidence type="ECO:0000313" key="13">
    <source>
        <dbReference type="Proteomes" id="UP000198397"/>
    </source>
</evidence>
<organism evidence="12 13">
    <name type="scientific">Halorubrum vacuolatum</name>
    <name type="common">Natronobacterium vacuolatum</name>
    <dbReference type="NCBI Taxonomy" id="63740"/>
    <lineage>
        <taxon>Archaea</taxon>
        <taxon>Methanobacteriati</taxon>
        <taxon>Methanobacteriota</taxon>
        <taxon>Stenosarchaea group</taxon>
        <taxon>Halobacteria</taxon>
        <taxon>Halobacteriales</taxon>
        <taxon>Haloferacaceae</taxon>
        <taxon>Halorubrum</taxon>
    </lineage>
</organism>
<dbReference type="PROSITE" id="PS00076">
    <property type="entry name" value="PYRIDINE_REDOX_1"/>
    <property type="match status" value="1"/>
</dbReference>
<keyword evidence="13" id="KW-1185">Reference proteome</keyword>
<dbReference type="InterPro" id="IPR012999">
    <property type="entry name" value="Pyr_OxRdtase_I_AS"/>
</dbReference>
<evidence type="ECO:0000256" key="6">
    <source>
        <dbReference type="ARBA" id="ARBA00023002"/>
    </source>
</evidence>
<evidence type="ECO:0000256" key="8">
    <source>
        <dbReference type="ARBA" id="ARBA00023284"/>
    </source>
</evidence>
<keyword evidence="7" id="KW-1015">Disulfide bond</keyword>
<dbReference type="InterPro" id="IPR023753">
    <property type="entry name" value="FAD/NAD-binding_dom"/>
</dbReference>
<evidence type="ECO:0000256" key="2">
    <source>
        <dbReference type="ARBA" id="ARBA00007532"/>
    </source>
</evidence>
<dbReference type="AlphaFoldDB" id="A0A238VK60"/>
<keyword evidence="6 9" id="KW-0560">Oxidoreductase</keyword>
<dbReference type="PRINTS" id="PR00368">
    <property type="entry name" value="FADPNR"/>
</dbReference>
<dbReference type="SUPFAM" id="SSF51905">
    <property type="entry name" value="FAD/NAD(P)-binding domain"/>
    <property type="match status" value="1"/>
</dbReference>
<dbReference type="InterPro" id="IPR016156">
    <property type="entry name" value="FAD/NAD-linked_Rdtase_dimer_sf"/>
</dbReference>
<evidence type="ECO:0000256" key="4">
    <source>
        <dbReference type="ARBA" id="ARBA00022827"/>
    </source>
</evidence>
<evidence type="ECO:0000256" key="7">
    <source>
        <dbReference type="ARBA" id="ARBA00023157"/>
    </source>
</evidence>
<comment type="cofactor">
    <cofactor evidence="1">
        <name>FAD</name>
        <dbReference type="ChEBI" id="CHEBI:57692"/>
    </cofactor>
</comment>
<dbReference type="InterPro" id="IPR004099">
    <property type="entry name" value="Pyr_nucl-diS_OxRdtase_dimer"/>
</dbReference>
<evidence type="ECO:0000256" key="3">
    <source>
        <dbReference type="ARBA" id="ARBA00022630"/>
    </source>
</evidence>
<dbReference type="EMBL" id="FZNQ01000003">
    <property type="protein sequence ID" value="SNR34790.1"/>
    <property type="molecule type" value="Genomic_DNA"/>
</dbReference>
<gene>
    <name evidence="12" type="ORF">SAMN06264855_10343</name>
</gene>
<proteinExistence type="inferred from homology"/>
<name>A0A238VK60_HALVU</name>
<protein>
    <submittedName>
        <fullName evidence="12">Dihydrolipoamide dehydrogenase</fullName>
    </submittedName>
</protein>
<dbReference type="PANTHER" id="PTHR43014">
    <property type="entry name" value="MERCURIC REDUCTASE"/>
    <property type="match status" value="1"/>
</dbReference>
<feature type="domain" description="FAD/NAD(P)-binding" evidence="11">
    <location>
        <begin position="1"/>
        <end position="326"/>
    </location>
</feature>
<evidence type="ECO:0000313" key="12">
    <source>
        <dbReference type="EMBL" id="SNR34790.1"/>
    </source>
</evidence>
<comment type="similarity">
    <text evidence="2 9">Belongs to the class-I pyridine nucleotide-disulfide oxidoreductase family.</text>
</comment>
<keyword evidence="5" id="KW-0521">NADP</keyword>
<accession>A0A238VK60</accession>
<evidence type="ECO:0000256" key="9">
    <source>
        <dbReference type="RuleBase" id="RU003691"/>
    </source>
</evidence>
<evidence type="ECO:0000259" key="10">
    <source>
        <dbReference type="Pfam" id="PF02852"/>
    </source>
</evidence>
<evidence type="ECO:0000256" key="1">
    <source>
        <dbReference type="ARBA" id="ARBA00001974"/>
    </source>
</evidence>
<dbReference type="Pfam" id="PF07992">
    <property type="entry name" value="Pyr_redox_2"/>
    <property type="match status" value="1"/>
</dbReference>
<dbReference type="OrthoDB" id="27922at2157"/>
<dbReference type="SUPFAM" id="SSF55424">
    <property type="entry name" value="FAD/NAD-linked reductases, dimerisation (C-terminal) domain"/>
    <property type="match status" value="1"/>
</dbReference>
<keyword evidence="4 9" id="KW-0274">FAD</keyword>
<dbReference type="Gene3D" id="3.30.390.30">
    <property type="match status" value="1"/>
</dbReference>
<sequence>MHVVVIGAYGSAGAAVAGDLAPHVGDAIDRLTLVDNGDPGGGLCILEGCMPSKELLSAAAHRFEARDDGRLTGDPHEFDLERIVAEKNDRTRGWAGHRRDGVESLAERDGIEFHHAPARFLDDHVVEIGGDGGTVIEADYVVIATGSVPNDPDLPGYDTVTDRIYKSKDTLHATEFPETGVVMGFGYVGMEMAPYLAEAGVDLTVIEHDERPLDEADPAFGDELLSIYREEFDIEIRTQVYEESLERTDDGVRLHLDDGTHVDAEAVFQFTGRKPNLEYLGLEQTSLSPEPGWIDATMRPPNDDRTFVVGDVNEREPILHVAKEQGFQAAENILRDIDDRPAKPYTNVHHHVVFSGAGVYPFARVGHTARSAAEAGHATVVATRTADSDGVFKSKNVPHGLGRLVVDAEDGTVLGWQGLHYHADTMAKTFQIAVEMELDVREMPDRAYHPTLPENVDGLIRECAAGVEGI</sequence>
<dbReference type="GO" id="GO:0016668">
    <property type="term" value="F:oxidoreductase activity, acting on a sulfur group of donors, NAD(P) as acceptor"/>
    <property type="evidence" value="ECO:0007669"/>
    <property type="project" value="InterPro"/>
</dbReference>
<dbReference type="PRINTS" id="PR00411">
    <property type="entry name" value="PNDRDTASEI"/>
</dbReference>
<evidence type="ECO:0000259" key="11">
    <source>
        <dbReference type="Pfam" id="PF07992"/>
    </source>
</evidence>
<dbReference type="Pfam" id="PF02852">
    <property type="entry name" value="Pyr_redox_dim"/>
    <property type="match status" value="1"/>
</dbReference>
<keyword evidence="8 9" id="KW-0676">Redox-active center</keyword>
<dbReference type="Gene3D" id="3.50.50.60">
    <property type="entry name" value="FAD/NAD(P)-binding domain"/>
    <property type="match status" value="2"/>
</dbReference>
<dbReference type="PANTHER" id="PTHR43014:SF5">
    <property type="entry name" value="GLUTATHIONE REDUCTASE (NADPH)"/>
    <property type="match status" value="1"/>
</dbReference>